<feature type="region of interest" description="Disordered" evidence="1">
    <location>
        <begin position="59"/>
        <end position="131"/>
    </location>
</feature>
<feature type="compositionally biased region" description="Basic and acidic residues" evidence="1">
    <location>
        <begin position="416"/>
        <end position="432"/>
    </location>
</feature>
<dbReference type="AlphaFoldDB" id="A0A9W7AID2"/>
<feature type="region of interest" description="Disordered" evidence="1">
    <location>
        <begin position="781"/>
        <end position="807"/>
    </location>
</feature>
<feature type="region of interest" description="Disordered" evidence="1">
    <location>
        <begin position="532"/>
        <end position="556"/>
    </location>
</feature>
<feature type="compositionally biased region" description="Acidic residues" evidence="1">
    <location>
        <begin position="209"/>
        <end position="219"/>
    </location>
</feature>
<dbReference type="Gene3D" id="2.20.70.10">
    <property type="match status" value="1"/>
</dbReference>
<evidence type="ECO:0000259" key="2">
    <source>
        <dbReference type="PROSITE" id="PS50020"/>
    </source>
</evidence>
<proteinExistence type="predicted"/>
<accession>A0A9W7AID2</accession>
<sequence>MKTGQDPKRTIPRRAGSFSTPYANPKVEIFDTDTWSEFWDSTYKCYYYSNVITEEVKWEKPTKYDHIIPDEDHPHSDEDDDNEGEVHDIFGNGSDSDGSNSSSEDEEDIVYQGDGSTNVSDETDEEPPPGYTVIHTKLELEESVVVDEALPEWESFWDETCERWYYVSAEGETVWDKPEGVKILEHAKDESFATATTAATNLSVNTSFESDDDDDDDDALNVSMTPKLPTPSTPTVPKLATPKATNKINDKDNGKDEKDKEESEGSEESVGGLLVVEEIDEDDDFGHHVLDEYDEGVFDPTIREKLYTSKRTGRQTLTEPYLKKVIMQHTLERESELERDRHRGEKEESEGSEESIGGLLVVEEIDEDDDFGVDELDEWGDGVLDPTVGKTLYTSKKTGRQTLTEPHVKKVIMQHTLERERGLERDKERGAKENGGAVSSSTPKATPTPAPTPTPTPASVKKNESVANAEDASRKGYCTSVKGIYRGSRAEKKVLATKFSGWVEHASNPADASDASNSTLFAGAILRARGAGGSKTIETGEPIPKPRRSVEAARQLQEQEDKIKLEINALEMEKRRVQAEVERANKLREDQVAEQKRWEDAMRKENERMIQVQKAEAEKIRKAKEEEKEKIQQAELQKQRFDVIVKEQRKMKKMYKQTRKGGVKMTPKIDKLEARLFQSYAGAMEKLQREHTVLHGLKSATHTHKKKLHKMEKSLDKVKEETLQRYMEVDDPVYKSMTLRKQRDEKMKAAGSRAKEVAQLQFGGNSHPVNPHRMTLKDLTAQKASVSRSPRVIRAHMPPPPRRLGSEKAVIGGRVKKIKTVKFKLN</sequence>
<dbReference type="CDD" id="cd00201">
    <property type="entry name" value="WW"/>
    <property type="match status" value="1"/>
</dbReference>
<comment type="caution">
    <text evidence="3">The sequence shown here is derived from an EMBL/GenBank/DDBJ whole genome shotgun (WGS) entry which is preliminary data.</text>
</comment>
<dbReference type="SMART" id="SM00456">
    <property type="entry name" value="WW"/>
    <property type="match status" value="2"/>
</dbReference>
<dbReference type="Proteomes" id="UP001162640">
    <property type="component" value="Unassembled WGS sequence"/>
</dbReference>
<feature type="compositionally biased region" description="Basic and acidic residues" evidence="1">
    <location>
        <begin position="59"/>
        <end position="76"/>
    </location>
</feature>
<reference evidence="4" key="1">
    <citation type="journal article" date="2023" name="Commun. Biol.">
        <title>Genome analysis of Parmales, the sister group of diatoms, reveals the evolutionary specialization of diatoms from phago-mixotrophs to photoautotrophs.</title>
        <authorList>
            <person name="Ban H."/>
            <person name="Sato S."/>
            <person name="Yoshikawa S."/>
            <person name="Yamada K."/>
            <person name="Nakamura Y."/>
            <person name="Ichinomiya M."/>
            <person name="Sato N."/>
            <person name="Blanc-Mathieu R."/>
            <person name="Endo H."/>
            <person name="Kuwata A."/>
            <person name="Ogata H."/>
        </authorList>
    </citation>
    <scope>NUCLEOTIDE SEQUENCE [LARGE SCALE GENOMIC DNA]</scope>
</reference>
<feature type="compositionally biased region" description="Low complexity" evidence="1">
    <location>
        <begin position="91"/>
        <end position="102"/>
    </location>
</feature>
<feature type="region of interest" description="Disordered" evidence="1">
    <location>
        <begin position="332"/>
        <end position="358"/>
    </location>
</feature>
<feature type="compositionally biased region" description="Polar residues" evidence="1">
    <location>
        <begin position="394"/>
        <end position="404"/>
    </location>
</feature>
<feature type="region of interest" description="Disordered" evidence="1">
    <location>
        <begin position="194"/>
        <end position="273"/>
    </location>
</feature>
<feature type="compositionally biased region" description="Pro residues" evidence="1">
    <location>
        <begin position="446"/>
        <end position="456"/>
    </location>
</feature>
<feature type="compositionally biased region" description="Basic and acidic residues" evidence="1">
    <location>
        <begin position="332"/>
        <end position="346"/>
    </location>
</feature>
<dbReference type="EMBL" id="BLQM01000163">
    <property type="protein sequence ID" value="GMH71131.1"/>
    <property type="molecule type" value="Genomic_DNA"/>
</dbReference>
<evidence type="ECO:0000313" key="4">
    <source>
        <dbReference type="Proteomes" id="UP001162640"/>
    </source>
</evidence>
<feature type="domain" description="WW" evidence="2">
    <location>
        <begin position="35"/>
        <end position="63"/>
    </location>
</feature>
<feature type="region of interest" description="Disordered" evidence="1">
    <location>
        <begin position="1"/>
        <end position="25"/>
    </location>
</feature>
<evidence type="ECO:0000256" key="1">
    <source>
        <dbReference type="SAM" id="MobiDB-lite"/>
    </source>
</evidence>
<organism evidence="3 4">
    <name type="scientific">Triparma laevis f. inornata</name>
    <dbReference type="NCBI Taxonomy" id="1714386"/>
    <lineage>
        <taxon>Eukaryota</taxon>
        <taxon>Sar</taxon>
        <taxon>Stramenopiles</taxon>
        <taxon>Ochrophyta</taxon>
        <taxon>Bolidophyceae</taxon>
        <taxon>Parmales</taxon>
        <taxon>Triparmaceae</taxon>
        <taxon>Triparma</taxon>
    </lineage>
</organism>
<gene>
    <name evidence="3" type="ORF">TL16_g05572</name>
</gene>
<evidence type="ECO:0000313" key="3">
    <source>
        <dbReference type="EMBL" id="GMH71131.1"/>
    </source>
</evidence>
<name>A0A9W7AID2_9STRA</name>
<feature type="compositionally biased region" description="Polar residues" evidence="1">
    <location>
        <begin position="194"/>
        <end position="208"/>
    </location>
</feature>
<feature type="compositionally biased region" description="Basic and acidic residues" evidence="1">
    <location>
        <begin position="248"/>
        <end position="263"/>
    </location>
</feature>
<dbReference type="PROSITE" id="PS50020">
    <property type="entry name" value="WW_DOMAIN_2"/>
    <property type="match status" value="1"/>
</dbReference>
<feature type="region of interest" description="Disordered" evidence="1">
    <location>
        <begin position="394"/>
        <end position="481"/>
    </location>
</feature>
<dbReference type="InterPro" id="IPR001202">
    <property type="entry name" value="WW_dom"/>
</dbReference>
<protein>
    <recommendedName>
        <fullName evidence="2">WW domain-containing protein</fullName>
    </recommendedName>
</protein>